<feature type="transmembrane region" description="Helical" evidence="1">
    <location>
        <begin position="128"/>
        <end position="145"/>
    </location>
</feature>
<evidence type="ECO:0000313" key="2">
    <source>
        <dbReference type="EMBL" id="MBR8826799.1"/>
    </source>
</evidence>
<evidence type="ECO:0000313" key="3">
    <source>
        <dbReference type="Proteomes" id="UP000767446"/>
    </source>
</evidence>
<dbReference type="EMBL" id="JADQBC010000011">
    <property type="protein sequence ID" value="MBR8826799.1"/>
    <property type="molecule type" value="Genomic_DNA"/>
</dbReference>
<proteinExistence type="predicted"/>
<organism evidence="2 3">
    <name type="scientific">Gomphosphaeria aponina SAG 52.96 = DSM 107014</name>
    <dbReference type="NCBI Taxonomy" id="1521640"/>
    <lineage>
        <taxon>Bacteria</taxon>
        <taxon>Bacillati</taxon>
        <taxon>Cyanobacteriota</taxon>
        <taxon>Cyanophyceae</taxon>
        <taxon>Oscillatoriophycideae</taxon>
        <taxon>Chroococcales</taxon>
        <taxon>Gomphosphaeriaceae</taxon>
        <taxon>Gomphosphaeria</taxon>
    </lineage>
</organism>
<reference evidence="2" key="1">
    <citation type="submission" date="2021-02" db="EMBL/GenBank/DDBJ databases">
        <title>Metagenome analyses of Stigonema ocellatum DSM 106950, Chlorogloea purpurea SAG 13.99 and Gomphosphaeria aponina DSM 107014.</title>
        <authorList>
            <person name="Marter P."/>
            <person name="Huang S."/>
        </authorList>
    </citation>
    <scope>NUCLEOTIDE SEQUENCE</scope>
    <source>
        <strain evidence="2">JP213</strain>
    </source>
</reference>
<keyword evidence="1" id="KW-1133">Transmembrane helix</keyword>
<sequence>MSENKKPENQQEVLNYVEAIKNDTAQKREVELAMTQCQQASAGSIKTDENKTLNKKELAKKVGQGSLNVLEKVYSLIVVNGKTLRGKAYADVKLKEDCNRLALILTGTNLINVFTSGSLFFITLRSTLLFPVAPLTVNLILLWLLNASGDKAAVSHPRESRQHALNMFIALNAILSLIGGIGTELALNRPKLAQILAYQKIVEPYQMEIEELKNSSEVKELEKLRQDIKIKEDFLYKERVRLTGDPNALLPAILDTQYRELNGSYEDSKSENPSYVNKPLEQWPLVPREKKMTELYESKVKQAEEDYINIKQEAPQDKAVSYLRKNEPDIYETYFDEDGLINAAQAEATVAMKSWFDSFITFKWHELSLSLVMFALSVSTSLIATCLIIAHSNREDVKMSHSQEVAHARDTWFDEKIALLIEAETDAKYNLHNNNGNGHKTHDHSLKDFELENLEEKLSDI</sequence>
<feature type="transmembrane region" description="Helical" evidence="1">
    <location>
        <begin position="367"/>
        <end position="390"/>
    </location>
</feature>
<keyword evidence="1" id="KW-0812">Transmembrane</keyword>
<comment type="caution">
    <text evidence="2">The sequence shown here is derived from an EMBL/GenBank/DDBJ whole genome shotgun (WGS) entry which is preliminary data.</text>
</comment>
<accession>A0A941JL76</accession>
<feature type="transmembrane region" description="Helical" evidence="1">
    <location>
        <begin position="165"/>
        <end position="187"/>
    </location>
</feature>
<name>A0A941JL76_9CHRO</name>
<dbReference type="Proteomes" id="UP000767446">
    <property type="component" value="Unassembled WGS sequence"/>
</dbReference>
<gene>
    <name evidence="2" type="ORF">DSM107014_02670</name>
</gene>
<protein>
    <submittedName>
        <fullName evidence="2">Uncharacterized protein</fullName>
    </submittedName>
</protein>
<evidence type="ECO:0000256" key="1">
    <source>
        <dbReference type="SAM" id="Phobius"/>
    </source>
</evidence>
<feature type="transmembrane region" description="Helical" evidence="1">
    <location>
        <begin position="101"/>
        <end position="122"/>
    </location>
</feature>
<dbReference type="AlphaFoldDB" id="A0A941JL76"/>
<keyword evidence="1" id="KW-0472">Membrane</keyword>